<accession>M2R5M0</accession>
<dbReference type="AlphaFoldDB" id="M2R5M0"/>
<keyword evidence="5 10" id="KW-0378">Hydrolase</keyword>
<dbReference type="Proteomes" id="UP000016930">
    <property type="component" value="Unassembled WGS sequence"/>
</dbReference>
<protein>
    <recommendedName>
        <fullName evidence="2">endo-polygalacturonase</fullName>
        <ecNumber evidence="2">3.2.1.15</ecNumber>
    </recommendedName>
</protein>
<evidence type="ECO:0000256" key="9">
    <source>
        <dbReference type="ARBA" id="ARBA00034074"/>
    </source>
</evidence>
<evidence type="ECO:0000256" key="5">
    <source>
        <dbReference type="ARBA" id="ARBA00022801"/>
    </source>
</evidence>
<evidence type="ECO:0000256" key="11">
    <source>
        <dbReference type="SAM" id="SignalP"/>
    </source>
</evidence>
<dbReference type="PANTHER" id="PTHR31884">
    <property type="entry name" value="POLYGALACTURONASE"/>
    <property type="match status" value="1"/>
</dbReference>
<evidence type="ECO:0000256" key="4">
    <source>
        <dbReference type="ARBA" id="ARBA00022737"/>
    </source>
</evidence>
<proteinExistence type="inferred from homology"/>
<dbReference type="SUPFAM" id="SSF51126">
    <property type="entry name" value="Pectin lyase-like"/>
    <property type="match status" value="1"/>
</dbReference>
<dbReference type="GO" id="GO:0045490">
    <property type="term" value="P:pectin catabolic process"/>
    <property type="evidence" value="ECO:0007669"/>
    <property type="project" value="TreeGrafter"/>
</dbReference>
<comment type="catalytic activity">
    <reaction evidence="9">
        <text>(1,4-alpha-D-galacturonosyl)n+m + H2O = (1,4-alpha-D-galacturonosyl)n + (1,4-alpha-D-galacturonosyl)m.</text>
        <dbReference type="EC" id="3.2.1.15"/>
    </reaction>
</comment>
<dbReference type="HOGENOM" id="CLU_040116_0_1_1"/>
<feature type="chain" id="PRO_5004023782" description="endo-polygalacturonase" evidence="11">
    <location>
        <begin position="20"/>
        <end position="383"/>
    </location>
</feature>
<evidence type="ECO:0000256" key="3">
    <source>
        <dbReference type="ARBA" id="ARBA00022729"/>
    </source>
</evidence>
<organism evidence="12 13">
    <name type="scientific">Ceriporiopsis subvermispora (strain B)</name>
    <name type="common">White-rot fungus</name>
    <name type="synonym">Gelatoporia subvermispora</name>
    <dbReference type="NCBI Taxonomy" id="914234"/>
    <lineage>
        <taxon>Eukaryota</taxon>
        <taxon>Fungi</taxon>
        <taxon>Dikarya</taxon>
        <taxon>Basidiomycota</taxon>
        <taxon>Agaricomycotina</taxon>
        <taxon>Agaricomycetes</taxon>
        <taxon>Polyporales</taxon>
        <taxon>Gelatoporiaceae</taxon>
        <taxon>Gelatoporia</taxon>
    </lineage>
</organism>
<keyword evidence="7 10" id="KW-0326">Glycosidase</keyword>
<dbReference type="GO" id="GO:0071555">
    <property type="term" value="P:cell wall organization"/>
    <property type="evidence" value="ECO:0007669"/>
    <property type="project" value="UniProtKB-KW"/>
</dbReference>
<evidence type="ECO:0000256" key="7">
    <source>
        <dbReference type="ARBA" id="ARBA00023295"/>
    </source>
</evidence>
<dbReference type="InterPro" id="IPR000743">
    <property type="entry name" value="Glyco_hydro_28"/>
</dbReference>
<evidence type="ECO:0000256" key="1">
    <source>
        <dbReference type="ARBA" id="ARBA00008834"/>
    </source>
</evidence>
<evidence type="ECO:0000256" key="2">
    <source>
        <dbReference type="ARBA" id="ARBA00012736"/>
    </source>
</evidence>
<dbReference type="SMART" id="SM00710">
    <property type="entry name" value="PbH1"/>
    <property type="match status" value="5"/>
</dbReference>
<gene>
    <name evidence="12" type="ORF">CERSUDRAFT_75795</name>
</gene>
<keyword evidence="3 11" id="KW-0732">Signal</keyword>
<keyword evidence="8" id="KW-0961">Cell wall biogenesis/degradation</keyword>
<keyword evidence="4" id="KW-0677">Repeat</keyword>
<evidence type="ECO:0000256" key="8">
    <source>
        <dbReference type="ARBA" id="ARBA00023316"/>
    </source>
</evidence>
<keyword evidence="13" id="KW-1185">Reference proteome</keyword>
<evidence type="ECO:0000313" key="12">
    <source>
        <dbReference type="EMBL" id="EMD34206.1"/>
    </source>
</evidence>
<sequence>MVLFPLVLLSSVVVHVVWAVPSSAATQCTGTIASLGDVSAAIKCTTIDIMSFTVPAGETFNLALEDGTTVNMTHTFNMTRVSVTVGDIAFGNKTWDGPLFQISGDNIVFNGNGHTFDGGGPFYWDGEGANGGVTKPSPMMKRIWRIKISGIFTNVNVVNSPEGVYSVSNPGLLTMSNLIIDDSDGNTPNSKSDGLPSGQSTVGFAVSTTKLIIENSTIINQDDCIAVDKGNNITLRSNTCMGGNGISIGPVSSGATVSDVVIQNNNIIQSDQAIRITTDAAATDGSVTNVTYSGNTGSQLRMFGVLIDQSAPSILGVPGNGVEISGITFMGSENTLFVNESADNIAVNCGAGSCVGIWDWSALTINGGSYGPINFCGIDGIWD</sequence>
<dbReference type="EC" id="3.2.1.15" evidence="2"/>
<dbReference type="InterPro" id="IPR006626">
    <property type="entry name" value="PbH1"/>
</dbReference>
<dbReference type="InterPro" id="IPR050434">
    <property type="entry name" value="Glycosyl_hydrlase_28"/>
</dbReference>
<dbReference type="EMBL" id="KB445803">
    <property type="protein sequence ID" value="EMD34206.1"/>
    <property type="molecule type" value="Genomic_DNA"/>
</dbReference>
<dbReference type="Gene3D" id="2.160.20.10">
    <property type="entry name" value="Single-stranded right-handed beta-helix, Pectin lyase-like"/>
    <property type="match status" value="1"/>
</dbReference>
<dbReference type="Pfam" id="PF00295">
    <property type="entry name" value="Glyco_hydro_28"/>
    <property type="match status" value="1"/>
</dbReference>
<dbReference type="InterPro" id="IPR012334">
    <property type="entry name" value="Pectin_lyas_fold"/>
</dbReference>
<feature type="signal peptide" evidence="11">
    <location>
        <begin position="1"/>
        <end position="19"/>
    </location>
</feature>
<evidence type="ECO:0000313" key="13">
    <source>
        <dbReference type="Proteomes" id="UP000016930"/>
    </source>
</evidence>
<comment type="similarity">
    <text evidence="1 10">Belongs to the glycosyl hydrolase 28 family.</text>
</comment>
<dbReference type="OrthoDB" id="1546079at2759"/>
<name>M2R5M0_CERS8</name>
<dbReference type="STRING" id="914234.M2R5M0"/>
<dbReference type="GO" id="GO:0005576">
    <property type="term" value="C:extracellular region"/>
    <property type="evidence" value="ECO:0007669"/>
    <property type="project" value="TreeGrafter"/>
</dbReference>
<dbReference type="GO" id="GO:0004650">
    <property type="term" value="F:polygalacturonase activity"/>
    <property type="evidence" value="ECO:0007669"/>
    <property type="project" value="UniProtKB-EC"/>
</dbReference>
<evidence type="ECO:0000256" key="10">
    <source>
        <dbReference type="RuleBase" id="RU361169"/>
    </source>
</evidence>
<keyword evidence="6" id="KW-1015">Disulfide bond</keyword>
<evidence type="ECO:0000256" key="6">
    <source>
        <dbReference type="ARBA" id="ARBA00023157"/>
    </source>
</evidence>
<dbReference type="PANTHER" id="PTHR31884:SF1">
    <property type="entry name" value="POLYGALACTURONASE"/>
    <property type="match status" value="1"/>
</dbReference>
<reference evidence="12 13" key="1">
    <citation type="journal article" date="2012" name="Proc. Natl. Acad. Sci. U.S.A.">
        <title>Comparative genomics of Ceriporiopsis subvermispora and Phanerochaete chrysosporium provide insight into selective ligninolysis.</title>
        <authorList>
            <person name="Fernandez-Fueyo E."/>
            <person name="Ruiz-Duenas F.J."/>
            <person name="Ferreira P."/>
            <person name="Floudas D."/>
            <person name="Hibbett D.S."/>
            <person name="Canessa P."/>
            <person name="Larrondo L.F."/>
            <person name="James T.Y."/>
            <person name="Seelenfreund D."/>
            <person name="Lobos S."/>
            <person name="Polanco R."/>
            <person name="Tello M."/>
            <person name="Honda Y."/>
            <person name="Watanabe T."/>
            <person name="Watanabe T."/>
            <person name="Ryu J.S."/>
            <person name="Kubicek C.P."/>
            <person name="Schmoll M."/>
            <person name="Gaskell J."/>
            <person name="Hammel K.E."/>
            <person name="St John F.J."/>
            <person name="Vanden Wymelenberg A."/>
            <person name="Sabat G."/>
            <person name="Splinter BonDurant S."/>
            <person name="Syed K."/>
            <person name="Yadav J.S."/>
            <person name="Doddapaneni H."/>
            <person name="Subramanian V."/>
            <person name="Lavin J.L."/>
            <person name="Oguiza J.A."/>
            <person name="Perez G."/>
            <person name="Pisabarro A.G."/>
            <person name="Ramirez L."/>
            <person name="Santoyo F."/>
            <person name="Master E."/>
            <person name="Coutinho P.M."/>
            <person name="Henrissat B."/>
            <person name="Lombard V."/>
            <person name="Magnuson J.K."/>
            <person name="Kuees U."/>
            <person name="Hori C."/>
            <person name="Igarashi K."/>
            <person name="Samejima M."/>
            <person name="Held B.W."/>
            <person name="Barry K.W."/>
            <person name="LaButti K.M."/>
            <person name="Lapidus A."/>
            <person name="Lindquist E.A."/>
            <person name="Lucas S.M."/>
            <person name="Riley R."/>
            <person name="Salamov A.A."/>
            <person name="Hoffmeister D."/>
            <person name="Schwenk D."/>
            <person name="Hadar Y."/>
            <person name="Yarden O."/>
            <person name="de Vries R.P."/>
            <person name="Wiebenga A."/>
            <person name="Stenlid J."/>
            <person name="Eastwood D."/>
            <person name="Grigoriev I.V."/>
            <person name="Berka R.M."/>
            <person name="Blanchette R.A."/>
            <person name="Kersten P."/>
            <person name="Martinez A.T."/>
            <person name="Vicuna R."/>
            <person name="Cullen D."/>
        </authorList>
    </citation>
    <scope>NUCLEOTIDE SEQUENCE [LARGE SCALE GENOMIC DNA]</scope>
    <source>
        <strain evidence="12 13">B</strain>
    </source>
</reference>
<dbReference type="InterPro" id="IPR011050">
    <property type="entry name" value="Pectin_lyase_fold/virulence"/>
</dbReference>